<keyword evidence="5" id="KW-0804">Transcription</keyword>
<proteinExistence type="predicted"/>
<dbReference type="GO" id="GO:0000156">
    <property type="term" value="F:phosphorelay response regulator activity"/>
    <property type="evidence" value="ECO:0007669"/>
    <property type="project" value="TreeGrafter"/>
</dbReference>
<evidence type="ECO:0000256" key="4">
    <source>
        <dbReference type="ARBA" id="ARBA00023125"/>
    </source>
</evidence>
<dbReference type="EMBL" id="JAEKNR010000168">
    <property type="protein sequence ID" value="MBJ7599697.1"/>
    <property type="molecule type" value="Genomic_DNA"/>
</dbReference>
<keyword evidence="11" id="KW-1185">Reference proteome</keyword>
<evidence type="ECO:0000313" key="10">
    <source>
        <dbReference type="EMBL" id="MBJ7599697.1"/>
    </source>
</evidence>
<evidence type="ECO:0000259" key="9">
    <source>
        <dbReference type="PROSITE" id="PS51755"/>
    </source>
</evidence>
<dbReference type="Gene3D" id="3.40.50.2300">
    <property type="match status" value="1"/>
</dbReference>
<dbReference type="PROSITE" id="PS50110">
    <property type="entry name" value="RESPONSE_REGULATORY"/>
    <property type="match status" value="1"/>
</dbReference>
<evidence type="ECO:0000256" key="7">
    <source>
        <dbReference type="PROSITE-ProRule" id="PRU01091"/>
    </source>
</evidence>
<name>A0A934K3A1_9BACT</name>
<dbReference type="GO" id="GO:0032993">
    <property type="term" value="C:protein-DNA complex"/>
    <property type="evidence" value="ECO:0007669"/>
    <property type="project" value="TreeGrafter"/>
</dbReference>
<evidence type="ECO:0000313" key="11">
    <source>
        <dbReference type="Proteomes" id="UP000612893"/>
    </source>
</evidence>
<evidence type="ECO:0000256" key="2">
    <source>
        <dbReference type="ARBA" id="ARBA00023012"/>
    </source>
</evidence>
<dbReference type="InterPro" id="IPR036388">
    <property type="entry name" value="WH-like_DNA-bd_sf"/>
</dbReference>
<reference evidence="10" key="1">
    <citation type="submission" date="2020-10" db="EMBL/GenBank/DDBJ databases">
        <title>Ca. Dormibacterota MAGs.</title>
        <authorList>
            <person name="Montgomery K."/>
        </authorList>
    </citation>
    <scope>NUCLEOTIDE SEQUENCE [LARGE SCALE GENOMIC DNA]</scope>
    <source>
        <strain evidence="10">SC8812_S17_10</strain>
    </source>
</reference>
<dbReference type="GO" id="GO:0005829">
    <property type="term" value="C:cytosol"/>
    <property type="evidence" value="ECO:0007669"/>
    <property type="project" value="TreeGrafter"/>
</dbReference>
<dbReference type="PANTHER" id="PTHR48111:SF1">
    <property type="entry name" value="TWO-COMPONENT RESPONSE REGULATOR ORR33"/>
    <property type="match status" value="1"/>
</dbReference>
<dbReference type="CDD" id="cd00383">
    <property type="entry name" value="trans_reg_C"/>
    <property type="match status" value="1"/>
</dbReference>
<keyword evidence="2" id="KW-0902">Two-component regulatory system</keyword>
<organism evidence="10 11">
    <name type="scientific">Candidatus Nephthysia bennettiae</name>
    <dbReference type="NCBI Taxonomy" id="3127016"/>
    <lineage>
        <taxon>Bacteria</taxon>
        <taxon>Bacillati</taxon>
        <taxon>Candidatus Dormiibacterota</taxon>
        <taxon>Candidatus Dormibacteria</taxon>
        <taxon>Candidatus Dormibacterales</taxon>
        <taxon>Candidatus Dormibacteraceae</taxon>
        <taxon>Candidatus Nephthysia</taxon>
    </lineage>
</organism>
<gene>
    <name evidence="10" type="ORF">JF922_16675</name>
</gene>
<sequence>MESDGRSPATGNRGTVLVVEDSLESAALISTVLEEEGFRAVVRHDGQEGLQAFRHERPIAVLLDWVVPGGPGLEICRRIREQDRVIPIFFISGRQDEASISRGLDAGADDFLVKPFRPRELMARLDASLRKVAAMQSPAGQPGAAVAATTTPPALIALGDAEVDLDAREARLRGEPVALGPLEFKLLEYLVRNPGVALSRDQILREVYEYDAQIATDRVDLLVRRLRSKLGWGDRLIAVPGYGYRLERRV</sequence>
<accession>A0A934K3A1</accession>
<evidence type="ECO:0000256" key="6">
    <source>
        <dbReference type="PROSITE-ProRule" id="PRU00169"/>
    </source>
</evidence>
<evidence type="ECO:0000259" key="8">
    <source>
        <dbReference type="PROSITE" id="PS50110"/>
    </source>
</evidence>
<dbReference type="Gene3D" id="1.10.10.10">
    <property type="entry name" value="Winged helix-like DNA-binding domain superfamily/Winged helix DNA-binding domain"/>
    <property type="match status" value="1"/>
</dbReference>
<dbReference type="PANTHER" id="PTHR48111">
    <property type="entry name" value="REGULATOR OF RPOS"/>
    <property type="match status" value="1"/>
</dbReference>
<dbReference type="GO" id="GO:0006355">
    <property type="term" value="P:regulation of DNA-templated transcription"/>
    <property type="evidence" value="ECO:0007669"/>
    <property type="project" value="InterPro"/>
</dbReference>
<keyword evidence="3" id="KW-0805">Transcription regulation</keyword>
<keyword evidence="1 6" id="KW-0597">Phosphoprotein</keyword>
<dbReference type="PROSITE" id="PS51755">
    <property type="entry name" value="OMPR_PHOB"/>
    <property type="match status" value="1"/>
</dbReference>
<dbReference type="SMART" id="SM00862">
    <property type="entry name" value="Trans_reg_C"/>
    <property type="match status" value="1"/>
</dbReference>
<keyword evidence="4 7" id="KW-0238">DNA-binding</keyword>
<dbReference type="InterPro" id="IPR001867">
    <property type="entry name" value="OmpR/PhoB-type_DNA-bd"/>
</dbReference>
<evidence type="ECO:0000256" key="3">
    <source>
        <dbReference type="ARBA" id="ARBA00023015"/>
    </source>
</evidence>
<protein>
    <submittedName>
        <fullName evidence="10">Response regulator transcription factor</fullName>
    </submittedName>
</protein>
<feature type="domain" description="Response regulatory" evidence="8">
    <location>
        <begin position="15"/>
        <end position="129"/>
    </location>
</feature>
<dbReference type="AlphaFoldDB" id="A0A934K3A1"/>
<feature type="DNA-binding region" description="OmpR/PhoB-type" evidence="7">
    <location>
        <begin position="153"/>
        <end position="248"/>
    </location>
</feature>
<feature type="modified residue" description="4-aspartylphosphate" evidence="6">
    <location>
        <position position="64"/>
    </location>
</feature>
<dbReference type="SUPFAM" id="SSF52172">
    <property type="entry name" value="CheY-like"/>
    <property type="match status" value="1"/>
</dbReference>
<dbReference type="GO" id="GO:0000976">
    <property type="term" value="F:transcription cis-regulatory region binding"/>
    <property type="evidence" value="ECO:0007669"/>
    <property type="project" value="TreeGrafter"/>
</dbReference>
<dbReference type="CDD" id="cd17574">
    <property type="entry name" value="REC_OmpR"/>
    <property type="match status" value="1"/>
</dbReference>
<comment type="caution">
    <text evidence="10">The sequence shown here is derived from an EMBL/GenBank/DDBJ whole genome shotgun (WGS) entry which is preliminary data.</text>
</comment>
<dbReference type="SMART" id="SM00448">
    <property type="entry name" value="REC"/>
    <property type="match status" value="1"/>
</dbReference>
<dbReference type="InterPro" id="IPR011006">
    <property type="entry name" value="CheY-like_superfamily"/>
</dbReference>
<feature type="domain" description="OmpR/PhoB-type" evidence="9">
    <location>
        <begin position="153"/>
        <end position="248"/>
    </location>
</feature>
<evidence type="ECO:0000256" key="5">
    <source>
        <dbReference type="ARBA" id="ARBA00023163"/>
    </source>
</evidence>
<dbReference type="Pfam" id="PF00072">
    <property type="entry name" value="Response_reg"/>
    <property type="match status" value="1"/>
</dbReference>
<evidence type="ECO:0000256" key="1">
    <source>
        <dbReference type="ARBA" id="ARBA00022553"/>
    </source>
</evidence>
<dbReference type="Proteomes" id="UP000612893">
    <property type="component" value="Unassembled WGS sequence"/>
</dbReference>
<dbReference type="Pfam" id="PF00486">
    <property type="entry name" value="Trans_reg_C"/>
    <property type="match status" value="1"/>
</dbReference>
<dbReference type="InterPro" id="IPR039420">
    <property type="entry name" value="WalR-like"/>
</dbReference>
<dbReference type="InterPro" id="IPR001789">
    <property type="entry name" value="Sig_transdc_resp-reg_receiver"/>
</dbReference>